<comment type="caution">
    <text evidence="1">The sequence shown here is derived from an EMBL/GenBank/DDBJ whole genome shotgun (WGS) entry which is preliminary data.</text>
</comment>
<keyword evidence="2" id="KW-1185">Reference proteome</keyword>
<accession>A0A8S1W9A7</accession>
<evidence type="ECO:0000313" key="1">
    <source>
        <dbReference type="EMBL" id="CAD8185870.1"/>
    </source>
</evidence>
<dbReference type="Proteomes" id="UP000683925">
    <property type="component" value="Unassembled WGS sequence"/>
</dbReference>
<sequence>MPSSILPSFQNKQGSKSTIYFEANRDIRNGCYRRWQYQRTQKNQEITSKLRLIKQIDIIFRQFEYQGQEHLRKLYNEYGNS</sequence>
<evidence type="ECO:0000313" key="2">
    <source>
        <dbReference type="Proteomes" id="UP000683925"/>
    </source>
</evidence>
<reference evidence="1" key="1">
    <citation type="submission" date="2021-01" db="EMBL/GenBank/DDBJ databases">
        <authorList>
            <consortium name="Genoscope - CEA"/>
            <person name="William W."/>
        </authorList>
    </citation>
    <scope>NUCLEOTIDE SEQUENCE</scope>
</reference>
<name>A0A8S1W9A7_PAROT</name>
<organism evidence="1 2">
    <name type="scientific">Paramecium octaurelia</name>
    <dbReference type="NCBI Taxonomy" id="43137"/>
    <lineage>
        <taxon>Eukaryota</taxon>
        <taxon>Sar</taxon>
        <taxon>Alveolata</taxon>
        <taxon>Ciliophora</taxon>
        <taxon>Intramacronucleata</taxon>
        <taxon>Oligohymenophorea</taxon>
        <taxon>Peniculida</taxon>
        <taxon>Parameciidae</taxon>
        <taxon>Paramecium</taxon>
    </lineage>
</organism>
<protein>
    <submittedName>
        <fullName evidence="1">Uncharacterized protein</fullName>
    </submittedName>
</protein>
<dbReference type="AlphaFoldDB" id="A0A8S1W9A7"/>
<gene>
    <name evidence="1" type="ORF">POCTA_138.1.T0860199</name>
</gene>
<dbReference type="EMBL" id="CAJJDP010000085">
    <property type="protein sequence ID" value="CAD8185870.1"/>
    <property type="molecule type" value="Genomic_DNA"/>
</dbReference>
<proteinExistence type="predicted"/>